<comment type="caution">
    <text evidence="4">The sequence shown here is derived from an EMBL/GenBank/DDBJ whole genome shotgun (WGS) entry which is preliminary data.</text>
</comment>
<evidence type="ECO:0000256" key="3">
    <source>
        <dbReference type="SAM" id="MobiDB-lite"/>
    </source>
</evidence>
<dbReference type="GO" id="GO:0000911">
    <property type="term" value="P:cytokinesis by cell plate formation"/>
    <property type="evidence" value="ECO:0007669"/>
    <property type="project" value="TreeGrafter"/>
</dbReference>
<dbReference type="GO" id="GO:0005737">
    <property type="term" value="C:cytoplasm"/>
    <property type="evidence" value="ECO:0007669"/>
    <property type="project" value="TreeGrafter"/>
</dbReference>
<comment type="similarity">
    <text evidence="1">Belongs to the MAP65/ASE1 family.</text>
</comment>
<protein>
    <submittedName>
        <fullName evidence="4">Uncharacterized protein</fullName>
    </submittedName>
</protein>
<evidence type="ECO:0000313" key="4">
    <source>
        <dbReference type="EMBL" id="RRT37927.1"/>
    </source>
</evidence>
<dbReference type="PANTHER" id="PTHR19321">
    <property type="entry name" value="PROTEIN REGULATOR OF CYTOKINESIS 1 PRC1-RELATED"/>
    <property type="match status" value="1"/>
</dbReference>
<dbReference type="EMBL" id="AMZH03021729">
    <property type="protein sequence ID" value="RRT37927.1"/>
    <property type="molecule type" value="Genomic_DNA"/>
</dbReference>
<dbReference type="GO" id="GO:0000226">
    <property type="term" value="P:microtubule cytoskeleton organization"/>
    <property type="evidence" value="ECO:0007669"/>
    <property type="project" value="InterPro"/>
</dbReference>
<dbReference type="PANTHER" id="PTHR19321:SF41">
    <property type="entry name" value="FASCETTO-RELATED"/>
    <property type="match status" value="1"/>
</dbReference>
<dbReference type="InterPro" id="IPR007145">
    <property type="entry name" value="MAP65_Ase1_PRC1"/>
</dbReference>
<dbReference type="GO" id="GO:0005874">
    <property type="term" value="C:microtubule"/>
    <property type="evidence" value="ECO:0007669"/>
    <property type="project" value="UniProtKB-KW"/>
</dbReference>
<organism evidence="4 5">
    <name type="scientific">Ensete ventricosum</name>
    <name type="common">Abyssinian banana</name>
    <name type="synonym">Musa ensete</name>
    <dbReference type="NCBI Taxonomy" id="4639"/>
    <lineage>
        <taxon>Eukaryota</taxon>
        <taxon>Viridiplantae</taxon>
        <taxon>Streptophyta</taxon>
        <taxon>Embryophyta</taxon>
        <taxon>Tracheophyta</taxon>
        <taxon>Spermatophyta</taxon>
        <taxon>Magnoliopsida</taxon>
        <taxon>Liliopsida</taxon>
        <taxon>Zingiberales</taxon>
        <taxon>Musaceae</taxon>
        <taxon>Ensete</taxon>
    </lineage>
</organism>
<accession>A0A426XEL9</accession>
<name>A0A426XEL9_ENSVE</name>
<evidence type="ECO:0000256" key="1">
    <source>
        <dbReference type="ARBA" id="ARBA00006187"/>
    </source>
</evidence>
<keyword evidence="2" id="KW-0493">Microtubule</keyword>
<evidence type="ECO:0000256" key="2">
    <source>
        <dbReference type="ARBA" id="ARBA00022701"/>
    </source>
</evidence>
<dbReference type="GO" id="GO:0008017">
    <property type="term" value="F:microtubule binding"/>
    <property type="evidence" value="ECO:0007669"/>
    <property type="project" value="InterPro"/>
</dbReference>
<dbReference type="Proteomes" id="UP000287651">
    <property type="component" value="Unassembled WGS sequence"/>
</dbReference>
<evidence type="ECO:0000313" key="5">
    <source>
        <dbReference type="Proteomes" id="UP000287651"/>
    </source>
</evidence>
<dbReference type="AlphaFoldDB" id="A0A426XEL9"/>
<proteinExistence type="inferred from homology"/>
<sequence>MVLPGIGLPADRYANHSLLGGTFDWDCFRPVTARNRPVTVDFDCRCPLKGSFSQAAVREKEEEGEEKGELGDPAPLSLDALNPSSPSLVGRCRRGEHAASSSPRRLRCLSGTPIPYRTEQSSLQELAAQLTDLWNLMDTPMEEQSLFSHVTSNMSAMVDEVTVPGALALDLIEQTY</sequence>
<dbReference type="GO" id="GO:0005819">
    <property type="term" value="C:spindle"/>
    <property type="evidence" value="ECO:0007669"/>
    <property type="project" value="TreeGrafter"/>
</dbReference>
<gene>
    <name evidence="4" type="ORF">B296_00050286</name>
</gene>
<feature type="region of interest" description="Disordered" evidence="3">
    <location>
        <begin position="56"/>
        <end position="85"/>
    </location>
</feature>
<reference evidence="4 5" key="1">
    <citation type="journal article" date="2014" name="Agronomy (Basel)">
        <title>A Draft Genome Sequence for Ensete ventricosum, the Drought-Tolerant Tree Against Hunger.</title>
        <authorList>
            <person name="Harrison J."/>
            <person name="Moore K.A."/>
            <person name="Paszkiewicz K."/>
            <person name="Jones T."/>
            <person name="Grant M."/>
            <person name="Ambacheew D."/>
            <person name="Muzemil S."/>
            <person name="Studholme D.J."/>
        </authorList>
    </citation>
    <scope>NUCLEOTIDE SEQUENCE [LARGE SCALE GENOMIC DNA]</scope>
</reference>